<evidence type="ECO:0000256" key="6">
    <source>
        <dbReference type="ARBA" id="ARBA00023277"/>
    </source>
</evidence>
<evidence type="ECO:0000256" key="3">
    <source>
        <dbReference type="ARBA" id="ARBA00012601"/>
    </source>
</evidence>
<evidence type="ECO:0000256" key="8">
    <source>
        <dbReference type="ARBA" id="ARBA00023326"/>
    </source>
</evidence>
<keyword evidence="4" id="KW-0378">Hydrolase</keyword>
<keyword evidence="6" id="KW-0119">Carbohydrate metabolism</keyword>
<dbReference type="Pfam" id="PF00759">
    <property type="entry name" value="Glyco_hydro_9"/>
    <property type="match status" value="1"/>
</dbReference>
<organism evidence="10 11">
    <name type="scientific">Dipteronia sinensis</name>
    <dbReference type="NCBI Taxonomy" id="43782"/>
    <lineage>
        <taxon>Eukaryota</taxon>
        <taxon>Viridiplantae</taxon>
        <taxon>Streptophyta</taxon>
        <taxon>Embryophyta</taxon>
        <taxon>Tracheophyta</taxon>
        <taxon>Spermatophyta</taxon>
        <taxon>Magnoliopsida</taxon>
        <taxon>eudicotyledons</taxon>
        <taxon>Gunneridae</taxon>
        <taxon>Pentapetalae</taxon>
        <taxon>rosids</taxon>
        <taxon>malvids</taxon>
        <taxon>Sapindales</taxon>
        <taxon>Sapindaceae</taxon>
        <taxon>Hippocastanoideae</taxon>
        <taxon>Acereae</taxon>
        <taxon>Dipteronia</taxon>
    </lineage>
</organism>
<keyword evidence="7" id="KW-0326">Glycosidase</keyword>
<evidence type="ECO:0000256" key="4">
    <source>
        <dbReference type="ARBA" id="ARBA00022801"/>
    </source>
</evidence>
<evidence type="ECO:0000256" key="7">
    <source>
        <dbReference type="ARBA" id="ARBA00023295"/>
    </source>
</evidence>
<keyword evidence="11" id="KW-1185">Reference proteome</keyword>
<proteinExistence type="inferred from homology"/>
<dbReference type="GO" id="GO:0030245">
    <property type="term" value="P:cellulose catabolic process"/>
    <property type="evidence" value="ECO:0007669"/>
    <property type="project" value="UniProtKB-KW"/>
</dbReference>
<feature type="domain" description="Glycoside hydrolase family 9" evidence="9">
    <location>
        <begin position="104"/>
        <end position="172"/>
    </location>
</feature>
<dbReference type="EC" id="3.2.1.4" evidence="3"/>
<keyword evidence="8" id="KW-0624">Polysaccharide degradation</keyword>
<name>A0AAE0B130_9ROSI</name>
<evidence type="ECO:0000313" key="11">
    <source>
        <dbReference type="Proteomes" id="UP001281410"/>
    </source>
</evidence>
<sequence>MLFKGTKRSQLYKSTTVRSGVQNFVKGLLCGIWTVEWCGRQMDATCDEKTAVFLFYSLVGFLLDDLDGRYWGDVHVATKKRSLIFNGKRLIGISREMFLTQGKDGQHASVFERYQQKSEYFMCSCIGKGGRNVQKTLSGLIFCQRWNNMQFVTSASFLATVYSDYLASSGKNFSGNVDMWCRLSFYHLQNRRSTTFFVTTREPQVTWLVMVTITRDKSTIELPQLFHSRLIPYL</sequence>
<dbReference type="AlphaFoldDB" id="A0AAE0B130"/>
<dbReference type="Gene3D" id="1.50.10.10">
    <property type="match status" value="1"/>
</dbReference>
<protein>
    <recommendedName>
        <fullName evidence="3">cellulase</fullName>
        <ecNumber evidence="3">3.2.1.4</ecNumber>
    </recommendedName>
</protein>
<reference evidence="10" key="1">
    <citation type="journal article" date="2023" name="Plant J.">
        <title>Genome sequences and population genomics provide insights into the demographic history, inbreeding, and mutation load of two 'living fossil' tree species of Dipteronia.</title>
        <authorList>
            <person name="Feng Y."/>
            <person name="Comes H.P."/>
            <person name="Chen J."/>
            <person name="Zhu S."/>
            <person name="Lu R."/>
            <person name="Zhang X."/>
            <person name="Li P."/>
            <person name="Qiu J."/>
            <person name="Olsen K.M."/>
            <person name="Qiu Y."/>
        </authorList>
    </citation>
    <scope>NUCLEOTIDE SEQUENCE</scope>
    <source>
        <strain evidence="10">NBL</strain>
    </source>
</reference>
<evidence type="ECO:0000259" key="9">
    <source>
        <dbReference type="Pfam" id="PF00759"/>
    </source>
</evidence>
<accession>A0AAE0B130</accession>
<evidence type="ECO:0000256" key="5">
    <source>
        <dbReference type="ARBA" id="ARBA00023001"/>
    </source>
</evidence>
<comment type="caution">
    <text evidence="10">The sequence shown here is derived from an EMBL/GenBank/DDBJ whole genome shotgun (WGS) entry which is preliminary data.</text>
</comment>
<dbReference type="InterPro" id="IPR008928">
    <property type="entry name" value="6-hairpin_glycosidase_sf"/>
</dbReference>
<keyword evidence="5" id="KW-0136">Cellulose degradation</keyword>
<dbReference type="InterPro" id="IPR001701">
    <property type="entry name" value="Glyco_hydro_9"/>
</dbReference>
<dbReference type="EMBL" id="JANJYJ010000002">
    <property type="protein sequence ID" value="KAK3228028.1"/>
    <property type="molecule type" value="Genomic_DNA"/>
</dbReference>
<dbReference type="InterPro" id="IPR012341">
    <property type="entry name" value="6hp_glycosidase-like_sf"/>
</dbReference>
<comment type="similarity">
    <text evidence="2">Belongs to the glycosyl hydrolase 9 (cellulase E) family.</text>
</comment>
<evidence type="ECO:0000256" key="2">
    <source>
        <dbReference type="ARBA" id="ARBA00007072"/>
    </source>
</evidence>
<comment type="catalytic activity">
    <reaction evidence="1">
        <text>Endohydrolysis of (1-&gt;4)-beta-D-glucosidic linkages in cellulose, lichenin and cereal beta-D-glucans.</text>
        <dbReference type="EC" id="3.2.1.4"/>
    </reaction>
</comment>
<gene>
    <name evidence="10" type="ORF">Dsin_007890</name>
</gene>
<dbReference type="SUPFAM" id="SSF48208">
    <property type="entry name" value="Six-hairpin glycosidases"/>
    <property type="match status" value="1"/>
</dbReference>
<dbReference type="Proteomes" id="UP001281410">
    <property type="component" value="Unassembled WGS sequence"/>
</dbReference>
<dbReference type="PANTHER" id="PTHR22298">
    <property type="entry name" value="ENDO-1,4-BETA-GLUCANASE"/>
    <property type="match status" value="1"/>
</dbReference>
<dbReference type="GO" id="GO:0008810">
    <property type="term" value="F:cellulase activity"/>
    <property type="evidence" value="ECO:0007669"/>
    <property type="project" value="UniProtKB-EC"/>
</dbReference>
<evidence type="ECO:0000313" key="10">
    <source>
        <dbReference type="EMBL" id="KAK3228028.1"/>
    </source>
</evidence>
<evidence type="ECO:0000256" key="1">
    <source>
        <dbReference type="ARBA" id="ARBA00000966"/>
    </source>
</evidence>